<dbReference type="AlphaFoldDB" id="A0AAV7LE48"/>
<dbReference type="EMBL" id="JANPWB010000015">
    <property type="protein sequence ID" value="KAJ1088720.1"/>
    <property type="molecule type" value="Genomic_DNA"/>
</dbReference>
<evidence type="ECO:0000256" key="1">
    <source>
        <dbReference type="SAM" id="MobiDB-lite"/>
    </source>
</evidence>
<evidence type="ECO:0000313" key="3">
    <source>
        <dbReference type="Proteomes" id="UP001066276"/>
    </source>
</evidence>
<feature type="compositionally biased region" description="Basic and acidic residues" evidence="1">
    <location>
        <begin position="22"/>
        <end position="33"/>
    </location>
</feature>
<proteinExistence type="predicted"/>
<reference evidence="2" key="1">
    <citation type="journal article" date="2022" name="bioRxiv">
        <title>Sequencing and chromosome-scale assembly of the giantPleurodeles waltlgenome.</title>
        <authorList>
            <person name="Brown T."/>
            <person name="Elewa A."/>
            <person name="Iarovenko S."/>
            <person name="Subramanian E."/>
            <person name="Araus A.J."/>
            <person name="Petzold A."/>
            <person name="Susuki M."/>
            <person name="Suzuki K.-i.T."/>
            <person name="Hayashi T."/>
            <person name="Toyoda A."/>
            <person name="Oliveira C."/>
            <person name="Osipova E."/>
            <person name="Leigh N.D."/>
            <person name="Simon A."/>
            <person name="Yun M.H."/>
        </authorList>
    </citation>
    <scope>NUCLEOTIDE SEQUENCE</scope>
    <source>
        <strain evidence="2">20211129_DDA</strain>
        <tissue evidence="2">Liver</tissue>
    </source>
</reference>
<organism evidence="2 3">
    <name type="scientific">Pleurodeles waltl</name>
    <name type="common">Iberian ribbed newt</name>
    <dbReference type="NCBI Taxonomy" id="8319"/>
    <lineage>
        <taxon>Eukaryota</taxon>
        <taxon>Metazoa</taxon>
        <taxon>Chordata</taxon>
        <taxon>Craniata</taxon>
        <taxon>Vertebrata</taxon>
        <taxon>Euteleostomi</taxon>
        <taxon>Amphibia</taxon>
        <taxon>Batrachia</taxon>
        <taxon>Caudata</taxon>
        <taxon>Salamandroidea</taxon>
        <taxon>Salamandridae</taxon>
        <taxon>Pleurodelinae</taxon>
        <taxon>Pleurodeles</taxon>
    </lineage>
</organism>
<sequence>MEGETHLMQVIRDMRSQINKLERENQVLREERSPGSSQSELRDPENELKCPGSRQTSCGVLSKNRLPKDGIRESKDAGWSPSTAQMEDPPPINQMRRTVSASAALGLQEPQRGTDIHCTSLACTVMKQAQ</sequence>
<feature type="compositionally biased region" description="Basic and acidic residues" evidence="1">
    <location>
        <begin position="66"/>
        <end position="76"/>
    </location>
</feature>
<gene>
    <name evidence="2" type="ORF">NDU88_001876</name>
</gene>
<feature type="region of interest" description="Disordered" evidence="1">
    <location>
        <begin position="22"/>
        <end position="93"/>
    </location>
</feature>
<dbReference type="Proteomes" id="UP001066276">
    <property type="component" value="Chromosome 11"/>
</dbReference>
<accession>A0AAV7LE48</accession>
<comment type="caution">
    <text evidence="2">The sequence shown here is derived from an EMBL/GenBank/DDBJ whole genome shotgun (WGS) entry which is preliminary data.</text>
</comment>
<name>A0AAV7LE48_PLEWA</name>
<protein>
    <submittedName>
        <fullName evidence="2">Uncharacterized protein</fullName>
    </submittedName>
</protein>
<keyword evidence="3" id="KW-1185">Reference proteome</keyword>
<evidence type="ECO:0000313" key="2">
    <source>
        <dbReference type="EMBL" id="KAJ1088720.1"/>
    </source>
</evidence>